<feature type="compositionally biased region" description="Pro residues" evidence="9">
    <location>
        <begin position="244"/>
        <end position="257"/>
    </location>
</feature>
<feature type="region of interest" description="Disordered" evidence="9">
    <location>
        <begin position="167"/>
        <end position="303"/>
    </location>
</feature>
<dbReference type="GO" id="GO:0006508">
    <property type="term" value="P:proteolysis"/>
    <property type="evidence" value="ECO:0007669"/>
    <property type="project" value="UniProtKB-KW"/>
</dbReference>
<dbReference type="Pfam" id="PF01398">
    <property type="entry name" value="JAB"/>
    <property type="match status" value="1"/>
</dbReference>
<keyword evidence="8" id="KW-0482">Metalloprotease</keyword>
<dbReference type="Proteomes" id="UP000829364">
    <property type="component" value="Chromosome 3"/>
</dbReference>
<evidence type="ECO:0000313" key="11">
    <source>
        <dbReference type="EMBL" id="UNI17837.1"/>
    </source>
</evidence>
<feature type="domain" description="MPN" evidence="10">
    <location>
        <begin position="321"/>
        <end position="451"/>
    </location>
</feature>
<dbReference type="AlphaFoldDB" id="A0A9Q8VAI6"/>
<comment type="similarity">
    <text evidence="2">Belongs to the peptidase M67C family.</text>
</comment>
<dbReference type="PANTHER" id="PTHR12947">
    <property type="entry name" value="AMSH-LIKE PROTEASE"/>
    <property type="match status" value="1"/>
</dbReference>
<dbReference type="GO" id="GO:0070536">
    <property type="term" value="P:protein K63-linked deubiquitination"/>
    <property type="evidence" value="ECO:0007669"/>
    <property type="project" value="InterPro"/>
</dbReference>
<evidence type="ECO:0000256" key="6">
    <source>
        <dbReference type="ARBA" id="ARBA00022801"/>
    </source>
</evidence>
<dbReference type="GO" id="GO:0061578">
    <property type="term" value="F:K63-linked deubiquitinase activity"/>
    <property type="evidence" value="ECO:0007669"/>
    <property type="project" value="InterPro"/>
</dbReference>
<dbReference type="InterPro" id="IPR037518">
    <property type="entry name" value="MPN"/>
</dbReference>
<evidence type="ECO:0000256" key="7">
    <source>
        <dbReference type="ARBA" id="ARBA00022833"/>
    </source>
</evidence>
<dbReference type="KEGG" id="ptkz:JDV02_004153"/>
<dbReference type="Gene3D" id="3.40.140.10">
    <property type="entry name" value="Cytidine Deaminase, domain 2"/>
    <property type="match status" value="1"/>
</dbReference>
<evidence type="ECO:0000256" key="4">
    <source>
        <dbReference type="ARBA" id="ARBA00022723"/>
    </source>
</evidence>
<dbReference type="FunFam" id="3.40.140.10:FF:000033">
    <property type="entry name" value="AMSH-like protease sst2"/>
    <property type="match status" value="1"/>
</dbReference>
<evidence type="ECO:0000256" key="3">
    <source>
        <dbReference type="ARBA" id="ARBA00022670"/>
    </source>
</evidence>
<keyword evidence="4" id="KW-0479">Metal-binding</keyword>
<evidence type="ECO:0000256" key="5">
    <source>
        <dbReference type="ARBA" id="ARBA00022786"/>
    </source>
</evidence>
<keyword evidence="6 11" id="KW-0378">Hydrolase</keyword>
<dbReference type="GO" id="GO:0046872">
    <property type="term" value="F:metal ion binding"/>
    <property type="evidence" value="ECO:0007669"/>
    <property type="project" value="UniProtKB-KW"/>
</dbReference>
<comment type="cofactor">
    <cofactor evidence="1">
        <name>Zn(2+)</name>
        <dbReference type="ChEBI" id="CHEBI:29105"/>
    </cofactor>
</comment>
<dbReference type="GO" id="GO:0004843">
    <property type="term" value="F:cysteine-type deubiquitinase activity"/>
    <property type="evidence" value="ECO:0007669"/>
    <property type="project" value="UniProtKB-EC"/>
</dbReference>
<evidence type="ECO:0000256" key="2">
    <source>
        <dbReference type="ARBA" id="ARBA00010981"/>
    </source>
</evidence>
<keyword evidence="7" id="KW-0862">Zinc</keyword>
<dbReference type="InterPro" id="IPR015063">
    <property type="entry name" value="USP8_dimer"/>
</dbReference>
<dbReference type="SUPFAM" id="SSF102712">
    <property type="entry name" value="JAB1/MPN domain"/>
    <property type="match status" value="1"/>
</dbReference>
<keyword evidence="3" id="KW-0645">Protease</keyword>
<dbReference type="EMBL" id="CP086356">
    <property type="protein sequence ID" value="UNI17837.1"/>
    <property type="molecule type" value="Genomic_DNA"/>
</dbReference>
<dbReference type="GO" id="GO:0005768">
    <property type="term" value="C:endosome"/>
    <property type="evidence" value="ECO:0007669"/>
    <property type="project" value="TreeGrafter"/>
</dbReference>
<dbReference type="Pfam" id="PF08969">
    <property type="entry name" value="USP8_dimer"/>
    <property type="match status" value="1"/>
</dbReference>
<dbReference type="SMART" id="SM00232">
    <property type="entry name" value="JAB_MPN"/>
    <property type="match status" value="1"/>
</dbReference>
<dbReference type="PROSITE" id="PS50249">
    <property type="entry name" value="MPN"/>
    <property type="match status" value="1"/>
</dbReference>
<evidence type="ECO:0000256" key="9">
    <source>
        <dbReference type="SAM" id="MobiDB-lite"/>
    </source>
</evidence>
<proteinExistence type="inferred from homology"/>
<dbReference type="PANTHER" id="PTHR12947:SF13">
    <property type="entry name" value="FI19924P1"/>
    <property type="match status" value="1"/>
</dbReference>
<organism evidence="11 12">
    <name type="scientific">Purpureocillium takamizusanense</name>
    <dbReference type="NCBI Taxonomy" id="2060973"/>
    <lineage>
        <taxon>Eukaryota</taxon>
        <taxon>Fungi</taxon>
        <taxon>Dikarya</taxon>
        <taxon>Ascomycota</taxon>
        <taxon>Pezizomycotina</taxon>
        <taxon>Sordariomycetes</taxon>
        <taxon>Hypocreomycetidae</taxon>
        <taxon>Hypocreales</taxon>
        <taxon>Ophiocordycipitaceae</taxon>
        <taxon>Purpureocillium</taxon>
    </lineage>
</organism>
<name>A0A9Q8VAI6_9HYPO</name>
<dbReference type="GO" id="GO:0140492">
    <property type="term" value="F:metal-dependent deubiquitinase activity"/>
    <property type="evidence" value="ECO:0007669"/>
    <property type="project" value="InterPro"/>
</dbReference>
<evidence type="ECO:0000313" key="12">
    <source>
        <dbReference type="Proteomes" id="UP000829364"/>
    </source>
</evidence>
<dbReference type="EC" id="3.4.19.12" evidence="11"/>
<evidence type="ECO:0000259" key="10">
    <source>
        <dbReference type="PROSITE" id="PS50249"/>
    </source>
</evidence>
<accession>A0A9Q8VAI6</accession>
<feature type="compositionally biased region" description="Polar residues" evidence="9">
    <location>
        <begin position="232"/>
        <end position="243"/>
    </location>
</feature>
<feature type="region of interest" description="Disordered" evidence="9">
    <location>
        <begin position="120"/>
        <end position="139"/>
    </location>
</feature>
<evidence type="ECO:0000256" key="8">
    <source>
        <dbReference type="ARBA" id="ARBA00023049"/>
    </source>
</evidence>
<dbReference type="InterPro" id="IPR000555">
    <property type="entry name" value="JAMM/MPN+_dom"/>
</dbReference>
<dbReference type="RefSeq" id="XP_047841318.1">
    <property type="nucleotide sequence ID" value="XM_047985341.1"/>
</dbReference>
<dbReference type="Gene3D" id="1.20.58.80">
    <property type="entry name" value="Phosphotransferase system, lactose/cellobiose-type IIA subunit"/>
    <property type="match status" value="1"/>
</dbReference>
<feature type="compositionally biased region" description="Basic and acidic residues" evidence="9">
    <location>
        <begin position="167"/>
        <end position="176"/>
    </location>
</feature>
<feature type="compositionally biased region" description="Basic and acidic residues" evidence="9">
    <location>
        <begin position="184"/>
        <end position="205"/>
    </location>
</feature>
<sequence>MDRSSRPARPQSVDELVRQAENFNFNPNIPFKHWTRAADTLYQEAHFALADGDYGRAFLMLYRHSSLVMKLVSHPHYRDPDSKKLFRPLSKRTNAVLDDMERIKPIIVDEYAEWERMSGGIHTQQQRPGSRYQDYAARDPSLGGHAKVLDASENQELAVDLAQQELARRDRARESRVPPGADGQRVKDWYQGDDGDLRSQMEAARRALSPGSHDETTDGAGAPAQQYHYPSISRSHAVSYQPQPRTPAPSRSPGPSRPPKEALPEHQTLASPAIPRKVPLDRPPTLAAEPRPAGAPPRPKKERIAFRPGAYLENGDPIRPVFVPNQLRRRFLEIAADNTRAGLEMCGILCGTPVNNALFVRCLLIPDQKCTTDTCETENEGALFDYCAGEDLLVLGWIHTHPTQTCFMSSRDLHTQAGYQVMMPESIAIVCAPRFEPSYGIFRLTHPPGLDHILDCNHQDTFHQHSIDNIYRQTEHPNGHVYESDKLPFYVQDLRTK</sequence>
<dbReference type="InterPro" id="IPR044098">
    <property type="entry name" value="STAMBP/STALP-like_MPN"/>
</dbReference>
<dbReference type="GeneID" id="72066108"/>
<dbReference type="CDD" id="cd08066">
    <property type="entry name" value="MPN_AMSH_like"/>
    <property type="match status" value="1"/>
</dbReference>
<reference evidence="11" key="1">
    <citation type="submission" date="2021-11" db="EMBL/GenBank/DDBJ databases">
        <title>Purpureocillium_takamizusanense_genome.</title>
        <authorList>
            <person name="Nguyen N.-H."/>
        </authorList>
    </citation>
    <scope>NUCLEOTIDE SEQUENCE</scope>
    <source>
        <strain evidence="11">PT3</strain>
    </source>
</reference>
<protein>
    <submittedName>
        <fullName evidence="11">Ubiquitinyl hydrolase 1</fullName>
        <ecNumber evidence="11">3.4.19.12</ecNumber>
    </submittedName>
</protein>
<dbReference type="OrthoDB" id="3640at2759"/>
<gene>
    <name evidence="11" type="ORF">JDV02_004153</name>
</gene>
<evidence type="ECO:0000256" key="1">
    <source>
        <dbReference type="ARBA" id="ARBA00001947"/>
    </source>
</evidence>
<dbReference type="GO" id="GO:0016020">
    <property type="term" value="C:membrane"/>
    <property type="evidence" value="ECO:0007669"/>
    <property type="project" value="TreeGrafter"/>
</dbReference>
<keyword evidence="5" id="KW-0833">Ubl conjugation pathway</keyword>
<keyword evidence="12" id="KW-1185">Reference proteome</keyword>